<sequence length="15" mass="1600">MRIPPVWALGACQTG</sequence>
<protein>
    <submittedName>
        <fullName evidence="1">Uncharacterized protein</fullName>
    </submittedName>
</protein>
<proteinExistence type="predicted"/>
<reference evidence="1 2" key="2">
    <citation type="journal article" date="2024" name="G3 (Bethesda)">
        <title>The genome of the cryopelagic Antarctic bald notothen, Trematomus borchgrevinki.</title>
        <authorList>
            <person name="Rayamajhi N."/>
            <person name="Rivera-Colon A.G."/>
            <person name="Minhas B.F."/>
            <person name="Cheng C.C."/>
            <person name="Catchen J.M."/>
        </authorList>
    </citation>
    <scope>NUCLEOTIDE SEQUENCE [LARGE SCALE GENOMIC DNA]</scope>
    <source>
        <strain evidence="1">AGRC-2024</strain>
    </source>
</reference>
<evidence type="ECO:0000313" key="2">
    <source>
        <dbReference type="Proteomes" id="UP001619887"/>
    </source>
</evidence>
<name>A0ABD2GN48_PAGBO</name>
<dbReference type="Proteomes" id="UP001619887">
    <property type="component" value="Unassembled WGS sequence"/>
</dbReference>
<reference evidence="1 2" key="1">
    <citation type="journal article" date="2022" name="G3 (Bethesda)">
        <title>Evaluating Illumina-, Nanopore-, and PacBio-based genome assembly strategies with the bald notothen, Trematomus borchgrevinki.</title>
        <authorList>
            <person name="Rayamajhi N."/>
            <person name="Cheng C.C."/>
            <person name="Catchen J.M."/>
        </authorList>
    </citation>
    <scope>NUCLEOTIDE SEQUENCE [LARGE SCALE GENOMIC DNA]</scope>
    <source>
        <strain evidence="1">AGRC-2024</strain>
    </source>
</reference>
<keyword evidence="2" id="KW-1185">Reference proteome</keyword>
<organism evidence="1 2">
    <name type="scientific">Pagothenia borchgrevinki</name>
    <name type="common">Bald rockcod</name>
    <name type="synonym">Trematomus borchgrevinki</name>
    <dbReference type="NCBI Taxonomy" id="8213"/>
    <lineage>
        <taxon>Eukaryota</taxon>
        <taxon>Metazoa</taxon>
        <taxon>Chordata</taxon>
        <taxon>Craniata</taxon>
        <taxon>Vertebrata</taxon>
        <taxon>Euteleostomi</taxon>
        <taxon>Actinopterygii</taxon>
        <taxon>Neopterygii</taxon>
        <taxon>Teleostei</taxon>
        <taxon>Neoteleostei</taxon>
        <taxon>Acanthomorphata</taxon>
        <taxon>Eupercaria</taxon>
        <taxon>Perciformes</taxon>
        <taxon>Notothenioidei</taxon>
        <taxon>Nototheniidae</taxon>
        <taxon>Pagothenia</taxon>
    </lineage>
</organism>
<dbReference type="EMBL" id="JBIYXZ010002077">
    <property type="protein sequence ID" value="KAL3055522.1"/>
    <property type="molecule type" value="Genomic_DNA"/>
</dbReference>
<gene>
    <name evidence="1" type="ORF">OYC64_018236</name>
</gene>
<comment type="caution">
    <text evidence="1">The sequence shown here is derived from an EMBL/GenBank/DDBJ whole genome shotgun (WGS) entry which is preliminary data.</text>
</comment>
<evidence type="ECO:0000313" key="1">
    <source>
        <dbReference type="EMBL" id="KAL3055522.1"/>
    </source>
</evidence>
<accession>A0ABD2GN48</accession>